<dbReference type="EMBL" id="MT708544">
    <property type="protein sequence ID" value="QOE32074.1"/>
    <property type="molecule type" value="Genomic_DNA"/>
</dbReference>
<sequence length="149" mass="17119">MLKEVEVSSSAAEKLKTVERLLRELLEAEVVPALRKFSQSALPIMWSNSDPVIAYVRGKRWLTDSEVTDMWEFADKSAIQSPQQFAERAVATLGVTKNMFWCIVWHYALYQGLRDYKAVHGGYEPEDMTAYLYAMLTCDNPGEEIRKDF</sequence>
<evidence type="ECO:0000313" key="1">
    <source>
        <dbReference type="EMBL" id="QOE32074.1"/>
    </source>
</evidence>
<proteinExistence type="predicted"/>
<reference evidence="1 2" key="1">
    <citation type="submission" date="2020-07" db="EMBL/GenBank/DDBJ databases">
        <title>Complete genome sequence of Rhizobium phaseoli phage Palo.</title>
        <authorList>
            <person name="Nabhani A."/>
            <person name="Rushing L."/>
            <person name="Newkirk H."/>
            <person name="Gonzalez C."/>
            <person name="Young R."/>
            <person name="Liu M."/>
        </authorList>
    </citation>
    <scope>NUCLEOTIDE SEQUENCE [LARGE SCALE GENOMIC DNA]</scope>
</reference>
<evidence type="ECO:0000313" key="2">
    <source>
        <dbReference type="Proteomes" id="UP000516590"/>
    </source>
</evidence>
<gene>
    <name evidence="1" type="ORF">CPT_Palo_015</name>
</gene>
<dbReference type="Proteomes" id="UP000516590">
    <property type="component" value="Segment"/>
</dbReference>
<keyword evidence="2" id="KW-1185">Reference proteome</keyword>
<organism evidence="1 2">
    <name type="scientific">Rhizobium phage Palo</name>
    <dbReference type="NCBI Taxonomy" id="2767573"/>
    <lineage>
        <taxon>Viruses</taxon>
        <taxon>Duplodnaviria</taxon>
        <taxon>Heunggongvirae</taxon>
        <taxon>Uroviricota</taxon>
        <taxon>Caudoviricetes</taxon>
        <taxon>Autographivirales</taxon>
        <taxon>Dunnvirinae</taxon>
        <taxon>Palovirus</taxon>
        <taxon>Palovirus palo</taxon>
    </lineage>
</organism>
<accession>A0A7L8G4I6</accession>
<name>A0A7L8G4I6_9CAUD</name>
<protein>
    <submittedName>
        <fullName evidence="1">Uncharacterized protein</fullName>
    </submittedName>
</protein>